<accession>A0ABU6RVD3</accession>
<proteinExistence type="predicted"/>
<dbReference type="EMBL" id="JASCZI010032157">
    <property type="protein sequence ID" value="MED6127947.1"/>
    <property type="molecule type" value="Genomic_DNA"/>
</dbReference>
<dbReference type="Proteomes" id="UP001341840">
    <property type="component" value="Unassembled WGS sequence"/>
</dbReference>
<sequence length="267" mass="30660">MYGMYLRGVWDYRRNRRCQDGRLEVYVKGNKSVRNRHKYDLIPYRFIEIVGDKSGIWASGPNIRNSCPERRKADVSDVLGFVSCQTCPESCFVVMLSCESFFRKLLKMRRQLDLMADIIHWRTWRERERQASSLLFPSGCSLRLKILALPLVVFRQCVIRYHFHPHFFETMHLDLVERMAENLQGDQPAEGVVQIPRELPFIYRWVTNDVLGTSSALDQQYLDELKLTELLFGGGTWSGGTGWKLPAVGSGCASLTSITQPSLIGCG</sequence>
<keyword evidence="2" id="KW-1185">Reference proteome</keyword>
<organism evidence="1 2">
    <name type="scientific">Stylosanthes scabra</name>
    <dbReference type="NCBI Taxonomy" id="79078"/>
    <lineage>
        <taxon>Eukaryota</taxon>
        <taxon>Viridiplantae</taxon>
        <taxon>Streptophyta</taxon>
        <taxon>Embryophyta</taxon>
        <taxon>Tracheophyta</taxon>
        <taxon>Spermatophyta</taxon>
        <taxon>Magnoliopsida</taxon>
        <taxon>eudicotyledons</taxon>
        <taxon>Gunneridae</taxon>
        <taxon>Pentapetalae</taxon>
        <taxon>rosids</taxon>
        <taxon>fabids</taxon>
        <taxon>Fabales</taxon>
        <taxon>Fabaceae</taxon>
        <taxon>Papilionoideae</taxon>
        <taxon>50 kb inversion clade</taxon>
        <taxon>dalbergioids sensu lato</taxon>
        <taxon>Dalbergieae</taxon>
        <taxon>Pterocarpus clade</taxon>
        <taxon>Stylosanthes</taxon>
    </lineage>
</organism>
<reference evidence="1 2" key="1">
    <citation type="journal article" date="2023" name="Plants (Basel)">
        <title>Bridging the Gap: Combining Genomics and Transcriptomics Approaches to Understand Stylosanthes scabra, an Orphan Legume from the Brazilian Caatinga.</title>
        <authorList>
            <person name="Ferreira-Neto J.R.C."/>
            <person name="da Silva M.D."/>
            <person name="Binneck E."/>
            <person name="de Melo N.F."/>
            <person name="da Silva R.H."/>
            <person name="de Melo A.L.T.M."/>
            <person name="Pandolfi V."/>
            <person name="Bustamante F.O."/>
            <person name="Brasileiro-Vidal A.C."/>
            <person name="Benko-Iseppon A.M."/>
        </authorList>
    </citation>
    <scope>NUCLEOTIDE SEQUENCE [LARGE SCALE GENOMIC DNA]</scope>
    <source>
        <tissue evidence="1">Leaves</tissue>
    </source>
</reference>
<name>A0ABU6RVD3_9FABA</name>
<protein>
    <submittedName>
        <fullName evidence="1">Uncharacterized protein</fullName>
    </submittedName>
</protein>
<gene>
    <name evidence="1" type="ORF">PIB30_092922</name>
</gene>
<evidence type="ECO:0000313" key="1">
    <source>
        <dbReference type="EMBL" id="MED6127947.1"/>
    </source>
</evidence>
<comment type="caution">
    <text evidence="1">The sequence shown here is derived from an EMBL/GenBank/DDBJ whole genome shotgun (WGS) entry which is preliminary data.</text>
</comment>
<evidence type="ECO:0000313" key="2">
    <source>
        <dbReference type="Proteomes" id="UP001341840"/>
    </source>
</evidence>